<name>A0AA41XFA0_9MICO</name>
<dbReference type="InterPro" id="IPR029058">
    <property type="entry name" value="AB_hydrolase_fold"/>
</dbReference>
<dbReference type="Pfam" id="PF00561">
    <property type="entry name" value="Abhydrolase_1"/>
    <property type="match status" value="1"/>
</dbReference>
<protein>
    <submittedName>
        <fullName evidence="3">Alpha/beta fold hydrolase</fullName>
    </submittedName>
</protein>
<accession>A0AA41XFA0</accession>
<dbReference type="AlphaFoldDB" id="A0AA41XFA0"/>
<dbReference type="InterPro" id="IPR000073">
    <property type="entry name" value="AB_hydrolase_1"/>
</dbReference>
<evidence type="ECO:0000313" key="4">
    <source>
        <dbReference type="Proteomes" id="UP001165587"/>
    </source>
</evidence>
<evidence type="ECO:0000259" key="2">
    <source>
        <dbReference type="Pfam" id="PF00561"/>
    </source>
</evidence>
<dbReference type="RefSeq" id="WP_259525073.1">
    <property type="nucleotide sequence ID" value="NZ_JANLCK010000001.1"/>
</dbReference>
<feature type="domain" description="AB hydrolase-1" evidence="2">
    <location>
        <begin position="56"/>
        <end position="216"/>
    </location>
</feature>
<dbReference type="Gene3D" id="3.40.50.1820">
    <property type="entry name" value="alpha/beta hydrolase"/>
    <property type="match status" value="1"/>
</dbReference>
<keyword evidence="4" id="KW-1185">Reference proteome</keyword>
<evidence type="ECO:0000256" key="1">
    <source>
        <dbReference type="SAM" id="MobiDB-lite"/>
    </source>
</evidence>
<sequence length="336" mass="35695">MTGHRPPHLEDRPTTTSRKGFFFVPGDIVQTPAGTVQKGSAYVEWEAHEHPAHSLPIVFVHGGGGQGTDFKGTPDGRPGWFDHVVDAGYAAYNLDRPGHGRSPRHPDVLGSTRPPFSYEFAQRLFARGEASQTQWVGEPVVGDPVFDQYMASSGALASDLAASQALDGDRVARLLDVIGPAVLVTHSAGAPAGWFAAARRPGLVRAIVAIEPFGPPFADVGGLGELTWGLTYEPLDAEASITSARFREAVPRLRAFEGLPIAVVVGSASQFVEWAPATAEFLRELGAAAEVVDLGDHGVRGNGHGLIFEANSAEALVPVLDWIVRAVARDTQWSAS</sequence>
<keyword evidence="3" id="KW-0378">Hydrolase</keyword>
<feature type="region of interest" description="Disordered" evidence="1">
    <location>
        <begin position="1"/>
        <end position="20"/>
    </location>
</feature>
<comment type="caution">
    <text evidence="3">The sequence shown here is derived from an EMBL/GenBank/DDBJ whole genome shotgun (WGS) entry which is preliminary data.</text>
</comment>
<proteinExistence type="predicted"/>
<evidence type="ECO:0000313" key="3">
    <source>
        <dbReference type="EMBL" id="MCS5724645.1"/>
    </source>
</evidence>
<dbReference type="PANTHER" id="PTHR43194">
    <property type="entry name" value="HYDROLASE ALPHA/BETA FOLD FAMILY"/>
    <property type="match status" value="1"/>
</dbReference>
<dbReference type="EMBL" id="JANLCK010000001">
    <property type="protein sequence ID" value="MCS5724645.1"/>
    <property type="molecule type" value="Genomic_DNA"/>
</dbReference>
<dbReference type="PANTHER" id="PTHR43194:SF4">
    <property type="entry name" value="AB HYDROLASE-1 DOMAIN-CONTAINING PROTEIN"/>
    <property type="match status" value="1"/>
</dbReference>
<gene>
    <name evidence="3" type="ORF">N1028_01915</name>
</gene>
<organism evidence="3 4">
    <name type="scientific">Herbiconiux oxytropis</name>
    <dbReference type="NCBI Taxonomy" id="2970915"/>
    <lineage>
        <taxon>Bacteria</taxon>
        <taxon>Bacillati</taxon>
        <taxon>Actinomycetota</taxon>
        <taxon>Actinomycetes</taxon>
        <taxon>Micrococcales</taxon>
        <taxon>Microbacteriaceae</taxon>
        <taxon>Herbiconiux</taxon>
    </lineage>
</organism>
<dbReference type="Proteomes" id="UP001165587">
    <property type="component" value="Unassembled WGS sequence"/>
</dbReference>
<reference evidence="3" key="1">
    <citation type="submission" date="2022-08" db="EMBL/GenBank/DDBJ databases">
        <authorList>
            <person name="Deng Y."/>
            <person name="Han X.-F."/>
            <person name="Zhang Y.-Q."/>
        </authorList>
    </citation>
    <scope>NUCLEOTIDE SEQUENCE</scope>
    <source>
        <strain evidence="3">CPCC 203407</strain>
    </source>
</reference>
<dbReference type="InterPro" id="IPR050228">
    <property type="entry name" value="Carboxylesterase_BioH"/>
</dbReference>
<dbReference type="GO" id="GO:0016787">
    <property type="term" value="F:hydrolase activity"/>
    <property type="evidence" value="ECO:0007669"/>
    <property type="project" value="UniProtKB-KW"/>
</dbReference>
<dbReference type="SUPFAM" id="SSF53474">
    <property type="entry name" value="alpha/beta-Hydrolases"/>
    <property type="match status" value="1"/>
</dbReference>